<evidence type="ECO:0000256" key="2">
    <source>
        <dbReference type="ARBA" id="ARBA00022723"/>
    </source>
</evidence>
<gene>
    <name evidence="11" type="ORF">OLMES_0280</name>
</gene>
<dbReference type="InterPro" id="IPR019734">
    <property type="entry name" value="TPR_rpt"/>
</dbReference>
<feature type="domain" description="Fe2OG dioxygenase" evidence="10">
    <location>
        <begin position="176"/>
        <end position="290"/>
    </location>
</feature>
<dbReference type="GO" id="GO:0005506">
    <property type="term" value="F:iron ion binding"/>
    <property type="evidence" value="ECO:0007669"/>
    <property type="project" value="InterPro"/>
</dbReference>
<accession>A0A1Y0I3L5</accession>
<keyword evidence="3" id="KW-0256">Endoplasmic reticulum</keyword>
<evidence type="ECO:0000256" key="8">
    <source>
        <dbReference type="ARBA" id="ARBA00023180"/>
    </source>
</evidence>
<keyword evidence="9" id="KW-0802">TPR repeat</keyword>
<evidence type="ECO:0000256" key="6">
    <source>
        <dbReference type="ARBA" id="ARBA00023002"/>
    </source>
</evidence>
<dbReference type="KEGG" id="ome:OLMES_0280"/>
<evidence type="ECO:0000313" key="12">
    <source>
        <dbReference type="Proteomes" id="UP000196027"/>
    </source>
</evidence>
<evidence type="ECO:0000256" key="1">
    <source>
        <dbReference type="ARBA" id="ARBA00001961"/>
    </source>
</evidence>
<dbReference type="EMBL" id="CP021425">
    <property type="protein sequence ID" value="ARU54386.1"/>
    <property type="molecule type" value="Genomic_DNA"/>
</dbReference>
<dbReference type="SMART" id="SM00028">
    <property type="entry name" value="TPR"/>
    <property type="match status" value="1"/>
</dbReference>
<evidence type="ECO:0000256" key="5">
    <source>
        <dbReference type="ARBA" id="ARBA00022964"/>
    </source>
</evidence>
<dbReference type="Proteomes" id="UP000196027">
    <property type="component" value="Chromosome"/>
</dbReference>
<keyword evidence="8" id="KW-0325">Glycoprotein</keyword>
<dbReference type="GO" id="GO:0031418">
    <property type="term" value="F:L-ascorbic acid binding"/>
    <property type="evidence" value="ECO:0007669"/>
    <property type="project" value="UniProtKB-KW"/>
</dbReference>
<protein>
    <recommendedName>
        <fullName evidence="10">Fe2OG dioxygenase domain-containing protein</fullName>
    </recommendedName>
</protein>
<keyword evidence="5" id="KW-0223">Dioxygenase</keyword>
<proteinExistence type="predicted"/>
<sequence length="292" mass="33733">MSQLDTLIEKMYSIDMMEKVNNRAYPLLQKRMQANPDDLDTLYLIAEQHRMQGRLDEAKNHYKKILELFPMHRHATITLNALCGRQSDQVQQPLPVPFILRKAVLPLELHSQFLEFTATHSHQFQSMKGGNFQLSLNKHPEVQQRFLNSIGLEYQHQIFKIVEQAAESLVGMSCDFREAPINYHFLNYPDQSGFGCHQDAKQGGVLNFTYCFYQEPKSFEGGELVLHDTFYSARDAYNDPKLGNNFTKVALPNNSLIVFPSSCYHQVRPIQSECTSFTQHRFSLVGVIKLKR</sequence>
<dbReference type="Gene3D" id="1.25.40.10">
    <property type="entry name" value="Tetratricopeptide repeat domain"/>
    <property type="match status" value="1"/>
</dbReference>
<dbReference type="InterPro" id="IPR011990">
    <property type="entry name" value="TPR-like_helical_dom_sf"/>
</dbReference>
<keyword evidence="12" id="KW-1185">Reference proteome</keyword>
<evidence type="ECO:0000259" key="10">
    <source>
        <dbReference type="PROSITE" id="PS51471"/>
    </source>
</evidence>
<evidence type="ECO:0000256" key="4">
    <source>
        <dbReference type="ARBA" id="ARBA00022896"/>
    </source>
</evidence>
<dbReference type="InterPro" id="IPR006620">
    <property type="entry name" value="Pro_4_hyd_alph"/>
</dbReference>
<dbReference type="OrthoDB" id="7064660at2"/>
<dbReference type="InterPro" id="IPR044862">
    <property type="entry name" value="Pro_4_hyd_alph_FE2OG_OXY"/>
</dbReference>
<keyword evidence="4" id="KW-0847">Vitamin C</keyword>
<dbReference type="AlphaFoldDB" id="A0A1Y0I3L5"/>
<feature type="repeat" description="TPR" evidence="9">
    <location>
        <begin position="39"/>
        <end position="72"/>
    </location>
</feature>
<evidence type="ECO:0000256" key="9">
    <source>
        <dbReference type="PROSITE-ProRule" id="PRU00339"/>
    </source>
</evidence>
<comment type="cofactor">
    <cofactor evidence="1">
        <name>L-ascorbate</name>
        <dbReference type="ChEBI" id="CHEBI:38290"/>
    </cofactor>
</comment>
<evidence type="ECO:0000256" key="7">
    <source>
        <dbReference type="ARBA" id="ARBA00023004"/>
    </source>
</evidence>
<evidence type="ECO:0000313" key="11">
    <source>
        <dbReference type="EMBL" id="ARU54386.1"/>
    </source>
</evidence>
<dbReference type="GO" id="GO:0051213">
    <property type="term" value="F:dioxygenase activity"/>
    <property type="evidence" value="ECO:0007669"/>
    <property type="project" value="UniProtKB-KW"/>
</dbReference>
<dbReference type="GO" id="GO:0016705">
    <property type="term" value="F:oxidoreductase activity, acting on paired donors, with incorporation or reduction of molecular oxygen"/>
    <property type="evidence" value="ECO:0007669"/>
    <property type="project" value="InterPro"/>
</dbReference>
<dbReference type="Gene3D" id="2.60.120.620">
    <property type="entry name" value="q2cbj1_9rhob like domain"/>
    <property type="match status" value="1"/>
</dbReference>
<dbReference type="SMART" id="SM00702">
    <property type="entry name" value="P4Hc"/>
    <property type="match status" value="1"/>
</dbReference>
<dbReference type="Pfam" id="PF13640">
    <property type="entry name" value="2OG-FeII_Oxy_3"/>
    <property type="match status" value="1"/>
</dbReference>
<dbReference type="InterPro" id="IPR005123">
    <property type="entry name" value="Oxoglu/Fe-dep_dioxygenase_dom"/>
</dbReference>
<evidence type="ECO:0000256" key="3">
    <source>
        <dbReference type="ARBA" id="ARBA00022824"/>
    </source>
</evidence>
<keyword evidence="7" id="KW-0408">Iron</keyword>
<name>A0A1Y0I3L5_9GAMM</name>
<reference evidence="11 12" key="1">
    <citation type="submission" date="2017-05" db="EMBL/GenBank/DDBJ databases">
        <title>Genomic insights into alkan degradation activity of Oleiphilus messinensis.</title>
        <authorList>
            <person name="Kozyavkin S.A."/>
            <person name="Slesarev A.I."/>
            <person name="Golyshin P.N."/>
            <person name="Korzhenkov A."/>
            <person name="Golyshina O.N."/>
            <person name="Toshchakov S.V."/>
        </authorList>
    </citation>
    <scope>NUCLEOTIDE SEQUENCE [LARGE SCALE GENOMIC DNA]</scope>
    <source>
        <strain evidence="11 12">ME102</strain>
    </source>
</reference>
<dbReference type="RefSeq" id="WP_087459596.1">
    <property type="nucleotide sequence ID" value="NZ_CP021425.1"/>
</dbReference>
<dbReference type="PROSITE" id="PS51471">
    <property type="entry name" value="FE2OG_OXY"/>
    <property type="match status" value="1"/>
</dbReference>
<keyword evidence="6" id="KW-0560">Oxidoreductase</keyword>
<dbReference type="PROSITE" id="PS50005">
    <property type="entry name" value="TPR"/>
    <property type="match status" value="1"/>
</dbReference>
<keyword evidence="2" id="KW-0479">Metal-binding</keyword>
<organism evidence="11 12">
    <name type="scientific">Oleiphilus messinensis</name>
    <dbReference type="NCBI Taxonomy" id="141451"/>
    <lineage>
        <taxon>Bacteria</taxon>
        <taxon>Pseudomonadati</taxon>
        <taxon>Pseudomonadota</taxon>
        <taxon>Gammaproteobacteria</taxon>
        <taxon>Oceanospirillales</taxon>
        <taxon>Oleiphilaceae</taxon>
        <taxon>Oleiphilus</taxon>
    </lineage>
</organism>
<dbReference type="SUPFAM" id="SSF48452">
    <property type="entry name" value="TPR-like"/>
    <property type="match status" value="1"/>
</dbReference>